<dbReference type="PANTHER" id="PTHR43796:SF2">
    <property type="entry name" value="CARBOXYNORSPERMIDINE SYNTHASE"/>
    <property type="match status" value="1"/>
</dbReference>
<dbReference type="Pfam" id="PF03435">
    <property type="entry name" value="Sacchrp_dh_NADP"/>
    <property type="match status" value="1"/>
</dbReference>
<dbReference type="PANTHER" id="PTHR43796">
    <property type="entry name" value="CARBOXYNORSPERMIDINE SYNTHASE"/>
    <property type="match status" value="1"/>
</dbReference>
<evidence type="ECO:0000259" key="1">
    <source>
        <dbReference type="Pfam" id="PF03435"/>
    </source>
</evidence>
<evidence type="ECO:0000259" key="2">
    <source>
        <dbReference type="Pfam" id="PF16653"/>
    </source>
</evidence>
<dbReference type="AlphaFoldDB" id="A0A410JWX0"/>
<dbReference type="InterPro" id="IPR036291">
    <property type="entry name" value="NAD(P)-bd_dom_sf"/>
</dbReference>
<dbReference type="Gene3D" id="3.40.50.720">
    <property type="entry name" value="NAD(P)-binding Rossmann-like Domain"/>
    <property type="match status" value="1"/>
</dbReference>
<evidence type="ECO:0000313" key="4">
    <source>
        <dbReference type="Proteomes" id="UP000287502"/>
    </source>
</evidence>
<reference evidence="3 4" key="1">
    <citation type="submission" date="2019-01" db="EMBL/GenBank/DDBJ databases">
        <title>Geovibrio thiophilus DSM 11263, complete genome.</title>
        <authorList>
            <person name="Spring S."/>
            <person name="Bunk B."/>
            <person name="Sproer C."/>
        </authorList>
    </citation>
    <scope>NUCLEOTIDE SEQUENCE [LARGE SCALE GENOMIC DNA]</scope>
    <source>
        <strain evidence="3 4">DSM 11263</strain>
    </source>
</reference>
<sequence length="403" mass="45022">MKKVLVLGLGAQGSTIAKHLNSHPEVEKIICADYDGALAEHMGETLSKADWKQVDANQLTSVIAAAEGCDLIINGLPLAYNLKVMEAALEAGADYMDLSGPMEDIGFVESYRWLMDEWSRRFREKGLLALVGCGIAPGLANVIVRESVEKLDKCDFIGIYFYDGFISSHFVPFWWSPEVALGDMMYRTFRYEDGKFVTDTPFSRPVYMKFRGIDKEIRMVDHEHDEPVTMGLLADSVLKGAKDIEFKYGGPQIEMSEYLYKAGILNKDTVQVKGVEVSPFDVLMKVIPRAPRYEHEIQAVIDKGIIKDEGAFLVRVKGSVGEKGVQIDSYTNFPGLEEAFRKAKMTHESYSTGQCAAVFASLMVEDLCEENGVIVPEQLDEKGRKYVLRELGKLSITVDEYVS</sequence>
<dbReference type="Pfam" id="PF16653">
    <property type="entry name" value="Sacchrp_dh_C"/>
    <property type="match status" value="1"/>
</dbReference>
<proteinExistence type="predicted"/>
<organism evidence="3 4">
    <name type="scientific">Geovibrio thiophilus</name>
    <dbReference type="NCBI Taxonomy" id="139438"/>
    <lineage>
        <taxon>Bacteria</taxon>
        <taxon>Pseudomonadati</taxon>
        <taxon>Deferribacterota</taxon>
        <taxon>Deferribacteres</taxon>
        <taxon>Deferribacterales</taxon>
        <taxon>Geovibrionaceae</taxon>
        <taxon>Geovibrio</taxon>
    </lineage>
</organism>
<feature type="domain" description="Saccharopine dehydrogenase-like C-terminal" evidence="2">
    <location>
        <begin position="134"/>
        <end position="393"/>
    </location>
</feature>
<dbReference type="EMBL" id="CP035108">
    <property type="protein sequence ID" value="QAR32654.1"/>
    <property type="molecule type" value="Genomic_DNA"/>
</dbReference>
<accession>A0A410JWX0</accession>
<dbReference type="Proteomes" id="UP000287502">
    <property type="component" value="Chromosome"/>
</dbReference>
<dbReference type="InterPro" id="IPR005097">
    <property type="entry name" value="Sacchrp_dh_NADP-bd"/>
</dbReference>
<keyword evidence="4" id="KW-1185">Reference proteome</keyword>
<dbReference type="RefSeq" id="WP_128465941.1">
    <property type="nucleotide sequence ID" value="NZ_CP035108.1"/>
</dbReference>
<evidence type="ECO:0000313" key="3">
    <source>
        <dbReference type="EMBL" id="QAR32654.1"/>
    </source>
</evidence>
<dbReference type="Gene3D" id="3.30.360.10">
    <property type="entry name" value="Dihydrodipicolinate Reductase, domain 2"/>
    <property type="match status" value="1"/>
</dbReference>
<name>A0A410JWX0_9BACT</name>
<dbReference type="OrthoDB" id="9769367at2"/>
<gene>
    <name evidence="3" type="ORF">EP073_04290</name>
</gene>
<feature type="domain" description="Saccharopine dehydrogenase NADP binding" evidence="1">
    <location>
        <begin position="4"/>
        <end position="100"/>
    </location>
</feature>
<dbReference type="SUPFAM" id="SSF51735">
    <property type="entry name" value="NAD(P)-binding Rossmann-fold domains"/>
    <property type="match status" value="1"/>
</dbReference>
<dbReference type="InterPro" id="IPR032095">
    <property type="entry name" value="Sacchrp_dh-like_C"/>
</dbReference>
<evidence type="ECO:0008006" key="5">
    <source>
        <dbReference type="Google" id="ProtNLM"/>
    </source>
</evidence>
<dbReference type="KEGG" id="gtl:EP073_04290"/>
<protein>
    <recommendedName>
        <fullName evidence="5">Saccharopine dehydrogenase NADP binding domain-containing protein</fullName>
    </recommendedName>
</protein>